<dbReference type="EMBL" id="CP157675">
    <property type="protein sequence ID" value="XBP68957.1"/>
    <property type="molecule type" value="Genomic_DNA"/>
</dbReference>
<dbReference type="InterPro" id="IPR006680">
    <property type="entry name" value="Amidohydro-rel"/>
</dbReference>
<gene>
    <name evidence="3" type="ORF">ABLV49_13735</name>
</gene>
<organism evidence="3">
    <name type="scientific">Polaromonas hydrogenivorans</name>
    <dbReference type="NCBI Taxonomy" id="335476"/>
    <lineage>
        <taxon>Bacteria</taxon>
        <taxon>Pseudomonadati</taxon>
        <taxon>Pseudomonadota</taxon>
        <taxon>Betaproteobacteria</taxon>
        <taxon>Burkholderiales</taxon>
        <taxon>Comamonadaceae</taxon>
        <taxon>Polaromonas</taxon>
    </lineage>
</organism>
<keyword evidence="1" id="KW-0456">Lyase</keyword>
<dbReference type="InterPro" id="IPR032465">
    <property type="entry name" value="ACMSD"/>
</dbReference>
<dbReference type="InterPro" id="IPR032466">
    <property type="entry name" value="Metal_Hydrolase"/>
</dbReference>
<dbReference type="PANTHER" id="PTHR21240">
    <property type="entry name" value="2-AMINO-3-CARBOXYLMUCONATE-6-SEMIALDEHYDE DECARBOXYLASE"/>
    <property type="match status" value="1"/>
</dbReference>
<dbReference type="GO" id="GO:0016831">
    <property type="term" value="F:carboxy-lyase activity"/>
    <property type="evidence" value="ECO:0007669"/>
    <property type="project" value="InterPro"/>
</dbReference>
<dbReference type="RefSeq" id="WP_349277202.1">
    <property type="nucleotide sequence ID" value="NZ_CBCSCU010000014.1"/>
</dbReference>
<evidence type="ECO:0000256" key="1">
    <source>
        <dbReference type="ARBA" id="ARBA00023239"/>
    </source>
</evidence>
<dbReference type="Pfam" id="PF04909">
    <property type="entry name" value="Amidohydro_2"/>
    <property type="match status" value="1"/>
</dbReference>
<evidence type="ECO:0000259" key="2">
    <source>
        <dbReference type="Pfam" id="PF04909"/>
    </source>
</evidence>
<accession>A0AAU7LMU6</accession>
<feature type="domain" description="Amidohydrolase-related" evidence="2">
    <location>
        <begin position="50"/>
        <end position="281"/>
    </location>
</feature>
<dbReference type="GO" id="GO:0016787">
    <property type="term" value="F:hydrolase activity"/>
    <property type="evidence" value="ECO:0007669"/>
    <property type="project" value="InterPro"/>
</dbReference>
<proteinExistence type="predicted"/>
<evidence type="ECO:0000313" key="3">
    <source>
        <dbReference type="EMBL" id="XBP68957.1"/>
    </source>
</evidence>
<name>A0AAU7LMU6_9BURK</name>
<protein>
    <submittedName>
        <fullName evidence="3">Amidohydrolase family protein</fullName>
    </submittedName>
</protein>
<dbReference type="AlphaFoldDB" id="A0AAU7LMU6"/>
<dbReference type="SUPFAM" id="SSF51556">
    <property type="entry name" value="Metallo-dependent hydrolases"/>
    <property type="match status" value="1"/>
</dbReference>
<reference evidence="3" key="1">
    <citation type="submission" date="2024-05" db="EMBL/GenBank/DDBJ databases">
        <authorList>
            <person name="Bunk B."/>
            <person name="Swiderski J."/>
            <person name="Sproer C."/>
            <person name="Thiel V."/>
        </authorList>
    </citation>
    <scope>NUCLEOTIDE SEQUENCE</scope>
    <source>
        <strain evidence="3">DSM 17735</strain>
    </source>
</reference>
<sequence length="283" mass="31003">MKVIDLRCRPAYLHDFFGANPGSPGYETARWLNRRVGTRGSDEHFARSLTPEGFLAEVRDAGLSKAVVVGRHTPSQHLPNDVIHQITHAHEELLGIAGIDPALQGVDSALAEIDRAIDQLGLAGIGLEPGFGAPARHADDALYFPVYEHLNRRGLPLFLMSGPTTPDPAFNDPGRLAKVAQAFPQLRIVCYHGYYPNTQQLVGVAFRYDNISVVPDMYQFLPGSEVFVQAANGFMGDQLLFGSSYPFRPIRQSIDDFLALGFRGKVLDKLLYGNAARLFGLGS</sequence>
<dbReference type="Gene3D" id="3.20.20.140">
    <property type="entry name" value="Metal-dependent hydrolases"/>
    <property type="match status" value="1"/>
</dbReference>